<evidence type="ECO:0000256" key="4">
    <source>
        <dbReference type="ARBA" id="ARBA00022692"/>
    </source>
</evidence>
<feature type="transmembrane region" description="Helical" evidence="12">
    <location>
        <begin position="262"/>
        <end position="284"/>
    </location>
</feature>
<dbReference type="Gene3D" id="1.20.1070.10">
    <property type="entry name" value="Rhodopsin 7-helix transmembrane proteins"/>
    <property type="match status" value="1"/>
</dbReference>
<dbReference type="Proteomes" id="UP000594220">
    <property type="component" value="Unplaced"/>
</dbReference>
<keyword evidence="2" id="KW-1003">Cell membrane</keyword>
<keyword evidence="4 10" id="KW-0812">Transmembrane</keyword>
<protein>
    <recommendedName>
        <fullName evidence="13">G-protein coupled receptors family 1 profile domain-containing protein</fullName>
    </recommendedName>
</protein>
<keyword evidence="8 10" id="KW-0675">Receptor</keyword>
<feature type="transmembrane region" description="Helical" evidence="12">
    <location>
        <begin position="96"/>
        <end position="118"/>
    </location>
</feature>
<evidence type="ECO:0000256" key="10">
    <source>
        <dbReference type="RuleBase" id="RU000688"/>
    </source>
</evidence>
<dbReference type="SUPFAM" id="SSF81321">
    <property type="entry name" value="Family A G protein-coupled receptor-like"/>
    <property type="match status" value="1"/>
</dbReference>
<dbReference type="GO" id="GO:0045202">
    <property type="term" value="C:synapse"/>
    <property type="evidence" value="ECO:0007669"/>
    <property type="project" value="TreeGrafter"/>
</dbReference>
<evidence type="ECO:0000256" key="5">
    <source>
        <dbReference type="ARBA" id="ARBA00022989"/>
    </source>
</evidence>
<keyword evidence="6 10" id="KW-0297">G-protein coupled receptor</keyword>
<keyword evidence="9 10" id="KW-0807">Transducer</keyword>
<reference evidence="14" key="1">
    <citation type="submission" date="2025-08" db="UniProtKB">
        <authorList>
            <consortium name="Ensembl"/>
        </authorList>
    </citation>
    <scope>IDENTIFICATION</scope>
</reference>
<feature type="region of interest" description="Disordered" evidence="11">
    <location>
        <begin position="205"/>
        <end position="244"/>
    </location>
</feature>
<evidence type="ECO:0000256" key="12">
    <source>
        <dbReference type="SAM" id="Phobius"/>
    </source>
</evidence>
<evidence type="ECO:0000256" key="11">
    <source>
        <dbReference type="SAM" id="MobiDB-lite"/>
    </source>
</evidence>
<dbReference type="GO" id="GO:0030425">
    <property type="term" value="C:dendrite"/>
    <property type="evidence" value="ECO:0007669"/>
    <property type="project" value="TreeGrafter"/>
</dbReference>
<keyword evidence="7 12" id="KW-0472">Membrane</keyword>
<dbReference type="AlphaFoldDB" id="A0A7M4FBZ8"/>
<sequence length="346" mass="39581">MLSCAHICTRCNPDDNLWIKFLLFPPTGAFCIPLYIPYILTSKWPFGRGLCKLWLVVDYLMCTASVFNIVLISYDRFLSVTKAVSYRTNPGMTSKASAMMVAIWVFAFLLYGPAIIIWEYVVGCSIVPDDECYAEFIYNWHLLLGTSTFEFFIPLILVAYFNIQIFHSIQNRLRKIPQELSESPKSKSQVWWLCCLLKEDASSSDSETEKSCSTSGSQRHLPTSDRPKPSHLLSRPSETDSMGTFKVKTGSKLQRDKKIAKSLAIIVCIFVLCWAPYSLLMIIFATCNGNCISKYLYEISFWFLWLNSSVNPFLYPLCHIKFRNAFRKILCPYKSAVSSPRQSVSF</sequence>
<feature type="transmembrane region" description="Helical" evidence="12">
    <location>
        <begin position="53"/>
        <end position="75"/>
    </location>
</feature>
<comment type="similarity">
    <text evidence="10">Belongs to the G-protein coupled receptor 1 family.</text>
</comment>
<dbReference type="GO" id="GO:0005886">
    <property type="term" value="C:plasma membrane"/>
    <property type="evidence" value="ECO:0007669"/>
    <property type="project" value="UniProtKB-SubCell"/>
</dbReference>
<name>A0A7M4FBZ8_CROPO</name>
<dbReference type="PRINTS" id="PR01471">
    <property type="entry name" value="HISTAMINEH3R"/>
</dbReference>
<feature type="transmembrane region" description="Helical" evidence="12">
    <location>
        <begin position="138"/>
        <end position="163"/>
    </location>
</feature>
<evidence type="ECO:0000256" key="9">
    <source>
        <dbReference type="ARBA" id="ARBA00023224"/>
    </source>
</evidence>
<evidence type="ECO:0000259" key="13">
    <source>
        <dbReference type="PROSITE" id="PS50262"/>
    </source>
</evidence>
<dbReference type="GO" id="GO:0007187">
    <property type="term" value="P:G protein-coupled receptor signaling pathway, coupled to cyclic nucleotide second messenger"/>
    <property type="evidence" value="ECO:0007669"/>
    <property type="project" value="TreeGrafter"/>
</dbReference>
<evidence type="ECO:0000313" key="15">
    <source>
        <dbReference type="Proteomes" id="UP000594220"/>
    </source>
</evidence>
<evidence type="ECO:0000313" key="14">
    <source>
        <dbReference type="Ensembl" id="ENSCPRP00005020677.1"/>
    </source>
</evidence>
<dbReference type="PANTHER" id="PTHR24247:SF199">
    <property type="entry name" value="HISTAMINE H4 RECEPTOR"/>
    <property type="match status" value="1"/>
</dbReference>
<dbReference type="PROSITE" id="PS00237">
    <property type="entry name" value="G_PROTEIN_RECEP_F1_1"/>
    <property type="match status" value="1"/>
</dbReference>
<evidence type="ECO:0000256" key="1">
    <source>
        <dbReference type="ARBA" id="ARBA00004651"/>
    </source>
</evidence>
<feature type="transmembrane region" description="Helical" evidence="12">
    <location>
        <begin position="299"/>
        <end position="318"/>
    </location>
</feature>
<feature type="transmembrane region" description="Helical" evidence="12">
    <location>
        <begin position="21"/>
        <end position="41"/>
    </location>
</feature>
<dbReference type="GO" id="GO:0004993">
    <property type="term" value="F:G protein-coupled serotonin receptor activity"/>
    <property type="evidence" value="ECO:0007669"/>
    <property type="project" value="TreeGrafter"/>
</dbReference>
<proteinExistence type="inferred from homology"/>
<dbReference type="PANTHER" id="PTHR24247">
    <property type="entry name" value="5-HYDROXYTRYPTAMINE RECEPTOR"/>
    <property type="match status" value="1"/>
</dbReference>
<dbReference type="PROSITE" id="PS50262">
    <property type="entry name" value="G_PROTEIN_RECEP_F1_2"/>
    <property type="match status" value="1"/>
</dbReference>
<dbReference type="GO" id="GO:0004969">
    <property type="term" value="F:histamine receptor activity"/>
    <property type="evidence" value="ECO:0007669"/>
    <property type="project" value="InterPro"/>
</dbReference>
<dbReference type="Ensembl" id="ENSCPRT00005024145.1">
    <property type="protein sequence ID" value="ENSCPRP00005020677.1"/>
    <property type="gene ID" value="ENSCPRG00005014365.1"/>
</dbReference>
<feature type="domain" description="G-protein coupled receptors family 1 profile" evidence="13">
    <location>
        <begin position="32"/>
        <end position="315"/>
    </location>
</feature>
<dbReference type="GO" id="GO:0016907">
    <property type="term" value="F:G protein-coupled acetylcholine receptor activity"/>
    <property type="evidence" value="ECO:0007669"/>
    <property type="project" value="TreeGrafter"/>
</dbReference>
<dbReference type="GeneTree" id="ENSGT00940000163206"/>
<dbReference type="GO" id="GO:0007197">
    <property type="term" value="P:adenylate cyclase-inhibiting G protein-coupled acetylcholine receptor signaling pathway"/>
    <property type="evidence" value="ECO:0007669"/>
    <property type="project" value="TreeGrafter"/>
</dbReference>
<keyword evidence="15" id="KW-1185">Reference proteome</keyword>
<evidence type="ECO:0000256" key="6">
    <source>
        <dbReference type="ARBA" id="ARBA00023040"/>
    </source>
</evidence>
<dbReference type="InterPro" id="IPR000276">
    <property type="entry name" value="GPCR_Rhodpsn"/>
</dbReference>
<evidence type="ECO:0000256" key="2">
    <source>
        <dbReference type="ARBA" id="ARBA00022475"/>
    </source>
</evidence>
<reference evidence="14" key="2">
    <citation type="submission" date="2025-09" db="UniProtKB">
        <authorList>
            <consortium name="Ensembl"/>
        </authorList>
    </citation>
    <scope>IDENTIFICATION</scope>
</reference>
<dbReference type="InterPro" id="IPR003980">
    <property type="entry name" value="Histamine_H3_rcpt"/>
</dbReference>
<organism evidence="14 15">
    <name type="scientific">Crocodylus porosus</name>
    <name type="common">Saltwater crocodile</name>
    <name type="synonym">Estuarine crocodile</name>
    <dbReference type="NCBI Taxonomy" id="8502"/>
    <lineage>
        <taxon>Eukaryota</taxon>
        <taxon>Metazoa</taxon>
        <taxon>Chordata</taxon>
        <taxon>Craniata</taxon>
        <taxon>Vertebrata</taxon>
        <taxon>Euteleostomi</taxon>
        <taxon>Archelosauria</taxon>
        <taxon>Archosauria</taxon>
        <taxon>Crocodylia</taxon>
        <taxon>Longirostres</taxon>
        <taxon>Crocodylidae</taxon>
        <taxon>Crocodylus</taxon>
    </lineage>
</organism>
<dbReference type="PRINTS" id="PR00237">
    <property type="entry name" value="GPCRRHODOPSN"/>
</dbReference>
<evidence type="ECO:0000256" key="3">
    <source>
        <dbReference type="ARBA" id="ARBA00022553"/>
    </source>
</evidence>
<dbReference type="Pfam" id="PF00001">
    <property type="entry name" value="7tm_1"/>
    <property type="match status" value="1"/>
</dbReference>
<evidence type="ECO:0000256" key="8">
    <source>
        <dbReference type="ARBA" id="ARBA00023170"/>
    </source>
</evidence>
<dbReference type="InterPro" id="IPR017452">
    <property type="entry name" value="GPCR_Rhodpsn_7TM"/>
</dbReference>
<keyword evidence="5 12" id="KW-1133">Transmembrane helix</keyword>
<keyword evidence="3" id="KW-0597">Phosphoprotein</keyword>
<evidence type="ECO:0000256" key="7">
    <source>
        <dbReference type="ARBA" id="ARBA00023136"/>
    </source>
</evidence>
<comment type="subcellular location">
    <subcellularLocation>
        <location evidence="1">Cell membrane</location>
        <topology evidence="1">Multi-pass membrane protein</topology>
    </subcellularLocation>
</comment>
<accession>A0A7M4FBZ8</accession>